<evidence type="ECO:0000313" key="6">
    <source>
        <dbReference type="EMBL" id="RCI11125.1"/>
    </source>
</evidence>
<dbReference type="InterPro" id="IPR002293">
    <property type="entry name" value="AA/rel_permease1"/>
</dbReference>
<dbReference type="Pfam" id="PF13520">
    <property type="entry name" value="AA_permease_2"/>
    <property type="match status" value="1"/>
</dbReference>
<feature type="transmembrane region" description="Helical" evidence="5">
    <location>
        <begin position="495"/>
        <end position="516"/>
    </location>
</feature>
<keyword evidence="2 5" id="KW-0812">Transmembrane</keyword>
<sequence length="555" mass="60231">MSGPKTGGGGALSTWQQNEMVSPIEADEPQVSDALLGVESQTYALPEDRKIGVGGAMFLIFNKVIGTGIFSTPSAIFAATGSVGMSLVLWLVGAIIALCGMSVFLEFGLAIPLSGGTKNYVERVYRRPRYLASCLVAAHAVLLGFSSANALSFGRYVLRASSGSTSDGWQARSIAIAVVTFAVCLHSIFPKGGVRLINLLGVCKVVVLIFIICAGFAALAGHRRVPDPHNFDHAFTPTHGGGGAYEYSKALLMVIYSYSGWEGATYVMGEMKRPGKTLAVAAPCAIGSVAVLYVLANVAYFAAIPRDQLEHSEVLVADFFFRSMFGDQAAARVLPLLVALSNLGNILAASFAYSRMTQEMAKEGLLPFSRILASNKPFNAPTASVCVPRRMRRRPGADGGQFFLHWLLTVIVLVAPPAGPAYTLIINISSYANAWINTLVVVGLLWLQLRKSEKWTSPWHTYLVVSAIFLAANLFLIVVPFMPPRDGRKEGEYPYYIYPSVGLGTLMLAAVYWAIWRKLIPYISGRELVSERSFDEDGVEVVRYRKMAVTRRRRG</sequence>
<evidence type="ECO:0000256" key="3">
    <source>
        <dbReference type="ARBA" id="ARBA00022989"/>
    </source>
</evidence>
<keyword evidence="7" id="KW-1185">Reference proteome</keyword>
<dbReference type="AlphaFoldDB" id="A0A367L9M8"/>
<dbReference type="InterPro" id="IPR050598">
    <property type="entry name" value="AminoAcid_Transporter"/>
</dbReference>
<dbReference type="EMBL" id="LKCN02000010">
    <property type="protein sequence ID" value="RCI11125.1"/>
    <property type="molecule type" value="Genomic_DNA"/>
</dbReference>
<dbReference type="STRING" id="1330021.A0A367L9M8"/>
<feature type="transmembrane region" description="Helical" evidence="5">
    <location>
        <begin position="424"/>
        <end position="447"/>
    </location>
</feature>
<dbReference type="OrthoDB" id="5982228at2759"/>
<dbReference type="GO" id="GO:0016020">
    <property type="term" value="C:membrane"/>
    <property type="evidence" value="ECO:0007669"/>
    <property type="project" value="UniProtKB-SubCell"/>
</dbReference>
<feature type="transmembrane region" description="Helical" evidence="5">
    <location>
        <begin position="171"/>
        <end position="189"/>
    </location>
</feature>
<dbReference type="Proteomes" id="UP000253664">
    <property type="component" value="Unassembled WGS sequence"/>
</dbReference>
<evidence type="ECO:0000256" key="5">
    <source>
        <dbReference type="SAM" id="Phobius"/>
    </source>
</evidence>
<feature type="transmembrane region" description="Helical" evidence="5">
    <location>
        <begin position="196"/>
        <end position="220"/>
    </location>
</feature>
<name>A0A367L9M8_9HYPO</name>
<feature type="transmembrane region" description="Helical" evidence="5">
    <location>
        <begin position="59"/>
        <end position="81"/>
    </location>
</feature>
<accession>A0A367L9M8</accession>
<dbReference type="PIRSF" id="PIRSF006060">
    <property type="entry name" value="AA_transporter"/>
    <property type="match status" value="1"/>
</dbReference>
<feature type="transmembrane region" description="Helical" evidence="5">
    <location>
        <begin position="399"/>
        <end position="418"/>
    </location>
</feature>
<proteinExistence type="predicted"/>
<dbReference type="GO" id="GO:0015179">
    <property type="term" value="F:L-amino acid transmembrane transporter activity"/>
    <property type="evidence" value="ECO:0007669"/>
    <property type="project" value="TreeGrafter"/>
</dbReference>
<dbReference type="PANTHER" id="PTHR11785">
    <property type="entry name" value="AMINO ACID TRANSPORTER"/>
    <property type="match status" value="1"/>
</dbReference>
<reference evidence="6 7" key="1">
    <citation type="journal article" date="2015" name="BMC Genomics">
        <title>Insights from the genome of Ophiocordyceps polyrhachis-furcata to pathogenicity and host specificity in insect fungi.</title>
        <authorList>
            <person name="Wichadakul D."/>
            <person name="Kobmoo N."/>
            <person name="Ingsriswang S."/>
            <person name="Tangphatsornruang S."/>
            <person name="Chantasingh D."/>
            <person name="Luangsa-ard J.J."/>
            <person name="Eurwilaichitr L."/>
        </authorList>
    </citation>
    <scope>NUCLEOTIDE SEQUENCE [LARGE SCALE GENOMIC DNA]</scope>
    <source>
        <strain evidence="6 7">BCC 54312</strain>
    </source>
</reference>
<feature type="transmembrane region" description="Helical" evidence="5">
    <location>
        <begin position="280"/>
        <end position="303"/>
    </location>
</feature>
<feature type="transmembrane region" description="Helical" evidence="5">
    <location>
        <begin position="333"/>
        <end position="353"/>
    </location>
</feature>
<feature type="transmembrane region" description="Helical" evidence="5">
    <location>
        <begin position="459"/>
        <end position="483"/>
    </location>
</feature>
<keyword evidence="3 5" id="KW-1133">Transmembrane helix</keyword>
<keyword evidence="4 5" id="KW-0472">Membrane</keyword>
<feature type="transmembrane region" description="Helical" evidence="5">
    <location>
        <begin position="87"/>
        <end position="109"/>
    </location>
</feature>
<feature type="transmembrane region" description="Helical" evidence="5">
    <location>
        <begin position="250"/>
        <end position="268"/>
    </location>
</feature>
<evidence type="ECO:0000256" key="1">
    <source>
        <dbReference type="ARBA" id="ARBA00004141"/>
    </source>
</evidence>
<evidence type="ECO:0000256" key="4">
    <source>
        <dbReference type="ARBA" id="ARBA00023136"/>
    </source>
</evidence>
<dbReference type="PANTHER" id="PTHR11785:SF382">
    <property type="entry name" value="LOW-AFFINITY METHIONINE PERMEASE"/>
    <property type="match status" value="1"/>
</dbReference>
<comment type="subcellular location">
    <subcellularLocation>
        <location evidence="1">Membrane</location>
        <topology evidence="1">Multi-pass membrane protein</topology>
    </subcellularLocation>
</comment>
<dbReference type="Gene3D" id="1.20.1740.10">
    <property type="entry name" value="Amino acid/polyamine transporter I"/>
    <property type="match status" value="1"/>
</dbReference>
<feature type="transmembrane region" description="Helical" evidence="5">
    <location>
        <begin position="130"/>
        <end position="151"/>
    </location>
</feature>
<evidence type="ECO:0000313" key="7">
    <source>
        <dbReference type="Proteomes" id="UP000253664"/>
    </source>
</evidence>
<protein>
    <recommendedName>
        <fullName evidence="8">Amino acid permease/ SLC12A domain-containing protein</fullName>
    </recommendedName>
</protein>
<gene>
    <name evidence="6" type="ORF">L249_7286</name>
</gene>
<evidence type="ECO:0008006" key="8">
    <source>
        <dbReference type="Google" id="ProtNLM"/>
    </source>
</evidence>
<comment type="caution">
    <text evidence="6">The sequence shown here is derived from an EMBL/GenBank/DDBJ whole genome shotgun (WGS) entry which is preliminary data.</text>
</comment>
<evidence type="ECO:0000256" key="2">
    <source>
        <dbReference type="ARBA" id="ARBA00022692"/>
    </source>
</evidence>
<dbReference type="FunFam" id="1.20.1740.10:FF:000025">
    <property type="entry name" value="High-affinity methionine permease"/>
    <property type="match status" value="1"/>
</dbReference>
<organism evidence="6 7">
    <name type="scientific">Ophiocordyceps polyrhachis-furcata BCC 54312</name>
    <dbReference type="NCBI Taxonomy" id="1330021"/>
    <lineage>
        <taxon>Eukaryota</taxon>
        <taxon>Fungi</taxon>
        <taxon>Dikarya</taxon>
        <taxon>Ascomycota</taxon>
        <taxon>Pezizomycotina</taxon>
        <taxon>Sordariomycetes</taxon>
        <taxon>Hypocreomycetidae</taxon>
        <taxon>Hypocreales</taxon>
        <taxon>Ophiocordycipitaceae</taxon>
        <taxon>Ophiocordyceps</taxon>
    </lineage>
</organism>